<dbReference type="RefSeq" id="WP_143911358.1">
    <property type="nucleotide sequence ID" value="NZ_VLNT01000001.1"/>
</dbReference>
<dbReference type="PROSITE" id="PS51186">
    <property type="entry name" value="GNAT"/>
    <property type="match status" value="2"/>
</dbReference>
<dbReference type="InterPro" id="IPR000182">
    <property type="entry name" value="GNAT_dom"/>
</dbReference>
<proteinExistence type="inferred from homology"/>
<evidence type="ECO:0000256" key="3">
    <source>
        <dbReference type="ARBA" id="ARBA00038502"/>
    </source>
</evidence>
<dbReference type="PANTHER" id="PTHR43792">
    <property type="entry name" value="GNAT FAMILY, PUTATIVE (AFU_ORTHOLOGUE AFUA_3G00765)-RELATED-RELATED"/>
    <property type="match status" value="1"/>
</dbReference>
<protein>
    <submittedName>
        <fullName evidence="5">GNAT N-acetyltransferase</fullName>
    </submittedName>
</protein>
<keyword evidence="6" id="KW-1185">Reference proteome</keyword>
<reference evidence="5 6" key="1">
    <citation type="submission" date="2019-07" db="EMBL/GenBank/DDBJ databases">
        <authorList>
            <person name="Zhao L.H."/>
        </authorList>
    </citation>
    <scope>NUCLEOTIDE SEQUENCE [LARGE SCALE GENOMIC DNA]</scope>
    <source>
        <strain evidence="5 6">Co35</strain>
    </source>
</reference>
<evidence type="ECO:0000259" key="4">
    <source>
        <dbReference type="PROSITE" id="PS51186"/>
    </source>
</evidence>
<comment type="caution">
    <text evidence="5">The sequence shown here is derived from an EMBL/GenBank/DDBJ whole genome shotgun (WGS) entry which is preliminary data.</text>
</comment>
<dbReference type="AlphaFoldDB" id="A0A554SQ69"/>
<evidence type="ECO:0000256" key="1">
    <source>
        <dbReference type="ARBA" id="ARBA00022679"/>
    </source>
</evidence>
<organism evidence="5 6">
    <name type="scientific">Aeromicrobium piscarium</name>
    <dbReference type="NCBI Taxonomy" id="2590901"/>
    <lineage>
        <taxon>Bacteria</taxon>
        <taxon>Bacillati</taxon>
        <taxon>Actinomycetota</taxon>
        <taxon>Actinomycetes</taxon>
        <taxon>Propionibacteriales</taxon>
        <taxon>Nocardioidaceae</taxon>
        <taxon>Aeromicrobium</taxon>
    </lineage>
</organism>
<evidence type="ECO:0000313" key="5">
    <source>
        <dbReference type="EMBL" id="TSD68409.1"/>
    </source>
</evidence>
<keyword evidence="2" id="KW-0012">Acyltransferase</keyword>
<dbReference type="SUPFAM" id="SSF55729">
    <property type="entry name" value="Acyl-CoA N-acyltransferases (Nat)"/>
    <property type="match status" value="2"/>
</dbReference>
<dbReference type="InterPro" id="IPR051531">
    <property type="entry name" value="N-acetyltransferase"/>
</dbReference>
<accession>A0A554SQ69</accession>
<feature type="domain" description="N-acetyltransferase" evidence="4">
    <location>
        <begin position="198"/>
        <end position="367"/>
    </location>
</feature>
<dbReference type="OrthoDB" id="9795188at2"/>
<sequence length="367" mass="39704">MTGLPFPLGVPVLTDGFVTLRAHKPDDIEPVYEMATDPATQRWTGIPVPYQRGDAEEFVGRIIPAGWDTAQSLSWAIEVDGRFAGNVDIRGAGPVTDIGFVLHPKARGRGVMKAAVDLAVQYAFAEGGKEVVHWRAQVGNEASLRVAHACGFTLHGTTPGLLYENGRVHDAWTASIRFGDAPTPRTRWRSSLIETAALRLRPLEERDLERIVEACNDPLTRLYLAGLPRPYGIAQAAEYRADSVWQAATGGKETWIFCDPKTDELLGTVAVMGLRGVDEGSGEIGYWTHPSARGRGLTIAAVRAAIEHAFSPDGLDRRRLTLYAAASNGPSNAVVRAANFTAFGTQRAAEPLGDGSFDDLVGYELVR</sequence>
<evidence type="ECO:0000313" key="6">
    <source>
        <dbReference type="Proteomes" id="UP000316988"/>
    </source>
</evidence>
<dbReference type="GO" id="GO:0016747">
    <property type="term" value="F:acyltransferase activity, transferring groups other than amino-acyl groups"/>
    <property type="evidence" value="ECO:0007669"/>
    <property type="project" value="InterPro"/>
</dbReference>
<comment type="similarity">
    <text evidence="3">Belongs to the acetyltransferase family. RimJ subfamily.</text>
</comment>
<dbReference type="EMBL" id="VLNT01000001">
    <property type="protein sequence ID" value="TSD68409.1"/>
    <property type="molecule type" value="Genomic_DNA"/>
</dbReference>
<feature type="domain" description="N-acetyltransferase" evidence="4">
    <location>
        <begin position="18"/>
        <end position="179"/>
    </location>
</feature>
<dbReference type="InterPro" id="IPR016181">
    <property type="entry name" value="Acyl_CoA_acyltransferase"/>
</dbReference>
<dbReference type="Proteomes" id="UP000316988">
    <property type="component" value="Unassembled WGS sequence"/>
</dbReference>
<dbReference type="Pfam" id="PF13302">
    <property type="entry name" value="Acetyltransf_3"/>
    <property type="match status" value="2"/>
</dbReference>
<dbReference type="CDD" id="cd04301">
    <property type="entry name" value="NAT_SF"/>
    <property type="match status" value="1"/>
</dbReference>
<keyword evidence="1 5" id="KW-0808">Transferase</keyword>
<dbReference type="Gene3D" id="3.40.630.30">
    <property type="match status" value="2"/>
</dbReference>
<dbReference type="PANTHER" id="PTHR43792:SF8">
    <property type="entry name" value="[RIBOSOMAL PROTEIN US5]-ALANINE N-ACETYLTRANSFERASE"/>
    <property type="match status" value="1"/>
</dbReference>
<evidence type="ECO:0000256" key="2">
    <source>
        <dbReference type="ARBA" id="ARBA00023315"/>
    </source>
</evidence>
<gene>
    <name evidence="5" type="ORF">FNM00_02135</name>
</gene>
<name>A0A554SQ69_9ACTN</name>